<dbReference type="RefSeq" id="WP_377094886.1">
    <property type="nucleotide sequence ID" value="NZ_JBHSJM010000001.1"/>
</dbReference>
<proteinExistence type="predicted"/>
<protein>
    <submittedName>
        <fullName evidence="3">DUF6288 domain-containing protein</fullName>
    </submittedName>
</protein>
<gene>
    <name evidence="3" type="ORF">ACFSQZ_01560</name>
</gene>
<dbReference type="InterPro" id="IPR001478">
    <property type="entry name" value="PDZ"/>
</dbReference>
<dbReference type="CDD" id="cd00136">
    <property type="entry name" value="PDZ_canonical"/>
    <property type="match status" value="1"/>
</dbReference>
<dbReference type="Proteomes" id="UP001597297">
    <property type="component" value="Unassembled WGS sequence"/>
</dbReference>
<evidence type="ECO:0000313" key="4">
    <source>
        <dbReference type="Proteomes" id="UP001597297"/>
    </source>
</evidence>
<dbReference type="InterPro" id="IPR036034">
    <property type="entry name" value="PDZ_sf"/>
</dbReference>
<keyword evidence="1" id="KW-0732">Signal</keyword>
<evidence type="ECO:0000313" key="3">
    <source>
        <dbReference type="EMBL" id="MFD2275141.1"/>
    </source>
</evidence>
<reference evidence="4" key="1">
    <citation type="journal article" date="2019" name="Int. J. Syst. Evol. Microbiol.">
        <title>The Global Catalogue of Microorganisms (GCM) 10K type strain sequencing project: providing services to taxonomists for standard genome sequencing and annotation.</title>
        <authorList>
            <consortium name="The Broad Institute Genomics Platform"/>
            <consortium name="The Broad Institute Genome Sequencing Center for Infectious Disease"/>
            <person name="Wu L."/>
            <person name="Ma J."/>
        </authorList>
    </citation>
    <scope>NUCLEOTIDE SEQUENCE [LARGE SCALE GENOMIC DNA]</scope>
    <source>
        <strain evidence="4">JCM 16545</strain>
    </source>
</reference>
<dbReference type="Gene3D" id="2.30.42.10">
    <property type="match status" value="1"/>
</dbReference>
<name>A0ABW5DYG8_9BACT</name>
<comment type="caution">
    <text evidence="3">The sequence shown here is derived from an EMBL/GenBank/DDBJ whole genome shotgun (WGS) entry which is preliminary data.</text>
</comment>
<evidence type="ECO:0000256" key="1">
    <source>
        <dbReference type="SAM" id="SignalP"/>
    </source>
</evidence>
<organism evidence="3 4">
    <name type="scientific">Rubritalea spongiae</name>
    <dbReference type="NCBI Taxonomy" id="430797"/>
    <lineage>
        <taxon>Bacteria</taxon>
        <taxon>Pseudomonadati</taxon>
        <taxon>Verrucomicrobiota</taxon>
        <taxon>Verrucomicrobiia</taxon>
        <taxon>Verrucomicrobiales</taxon>
        <taxon>Rubritaleaceae</taxon>
        <taxon>Rubritalea</taxon>
    </lineage>
</organism>
<keyword evidence="4" id="KW-1185">Reference proteome</keyword>
<dbReference type="EMBL" id="JBHUJC010000003">
    <property type="protein sequence ID" value="MFD2275141.1"/>
    <property type="molecule type" value="Genomic_DNA"/>
</dbReference>
<feature type="domain" description="PDZ" evidence="2">
    <location>
        <begin position="62"/>
        <end position="121"/>
    </location>
</feature>
<dbReference type="Gene3D" id="1.25.10.10">
    <property type="entry name" value="Leucine-rich Repeat Variant"/>
    <property type="match status" value="1"/>
</dbReference>
<feature type="chain" id="PRO_5045694214" evidence="1">
    <location>
        <begin position="18"/>
        <end position="810"/>
    </location>
</feature>
<dbReference type="InterPro" id="IPR016024">
    <property type="entry name" value="ARM-type_fold"/>
</dbReference>
<evidence type="ECO:0000259" key="2">
    <source>
        <dbReference type="PROSITE" id="PS50106"/>
    </source>
</evidence>
<accession>A0ABW5DYG8</accession>
<dbReference type="PROSITE" id="PS50106">
    <property type="entry name" value="PDZ"/>
    <property type="match status" value="1"/>
</dbReference>
<dbReference type="SUPFAM" id="SSF48371">
    <property type="entry name" value="ARM repeat"/>
    <property type="match status" value="2"/>
</dbReference>
<dbReference type="InterPro" id="IPR046255">
    <property type="entry name" value="DUF6288"/>
</dbReference>
<feature type="signal peptide" evidence="1">
    <location>
        <begin position="1"/>
        <end position="17"/>
    </location>
</feature>
<dbReference type="SUPFAM" id="SSF50156">
    <property type="entry name" value="PDZ domain-like"/>
    <property type="match status" value="1"/>
</dbReference>
<dbReference type="InterPro" id="IPR011989">
    <property type="entry name" value="ARM-like"/>
</dbReference>
<dbReference type="Pfam" id="PF19805">
    <property type="entry name" value="DUF6288"/>
    <property type="match status" value="1"/>
</dbReference>
<sequence>MRLLILFLILPLFSNSAAGKIPDFTKGDTLAADSPHDWNLGATGAHGWVYCEKGGSAKSRQVLITKIAENSPASQQLAVDDIIIGLNGADFENDARISLAKAITEAEATDGKLSLKVWRKGTIDNIDLSLPVLGRYCPTAPFHCPKSQKIVDQGCAQIAQTIKNPDGRRRHVVVKSLNALALMASGDDQWMPQVKQVVDSLKSWKISDRDLHSWSSGWVNILMCEYYLRTGDHSVLPTIQRLSMQIAEGQSHVGTWGHRFAIPETGIAIGYGSMNQVGISLTISLLLAKEAGIEDAKINTAINKSQSFLGFYSEKGPIPYGDHHPFLKTHDDNGKASGAAVLFNLLNDQTATRYFSITSLASYGTERETGHTGNFFNMLWALLGISQLDESATGAWIQESAWLLDLARTHTGSFEFLGKPGAVRGEHSFAGWDCTGAYILSYAIPNRNLYLTGHKKSCLPALSPQQVASVIHDGRGWTPETGAVSYQARSIGELLKNLGSWSPVIRERAAMALKTKNPEEFITPLIKLTQSPSINEILGACAAWEQLGTAGAKGVPHLSELLKSDDYWVRVQAAEALAGIGAPAQKTIPELLSLITDEPMPGDNREYLRRYVGLALFDSRSGLVQKSIDTIDPELLSKVIRTLLHNEDGRARSSLKPILIKLPASQIKPLLPAIYQAVVQQAPSGVMFSDGVRLTGLEILARNRVAEGVPLCLDLIDIGRWGLTKRWKPCFTALQIYGANAKSELPMIKKFAEQLYNNPKYQISKPEHPSHNKKMVEHYHTLMAIIKEIEAAPPLSSPMLSIKTIGKELN</sequence>